<feature type="region of interest" description="Disordered" evidence="1">
    <location>
        <begin position="1"/>
        <end position="28"/>
    </location>
</feature>
<feature type="compositionally biased region" description="Polar residues" evidence="1">
    <location>
        <begin position="1"/>
        <end position="11"/>
    </location>
</feature>
<dbReference type="EMBL" id="FQ790358">
    <property type="protein sequence ID" value="CCD56085.1"/>
    <property type="molecule type" value="Genomic_DNA"/>
</dbReference>
<dbReference type="Proteomes" id="UP000008177">
    <property type="component" value="Unplaced contigs"/>
</dbReference>
<feature type="compositionally biased region" description="Polar residues" evidence="1">
    <location>
        <begin position="18"/>
        <end position="28"/>
    </location>
</feature>
<evidence type="ECO:0000313" key="2">
    <source>
        <dbReference type="EMBL" id="CCD56085.1"/>
    </source>
</evidence>
<protein>
    <submittedName>
        <fullName evidence="2">Uncharacterized protein</fullName>
    </submittedName>
</protein>
<dbReference type="HOGENOM" id="CLU_2573595_0_0_1"/>
<reference evidence="3" key="1">
    <citation type="journal article" date="2011" name="PLoS Genet.">
        <title>Genomic analysis of the necrotrophic fungal pathogens Sclerotinia sclerotiorum and Botrytis cinerea.</title>
        <authorList>
            <person name="Amselem J."/>
            <person name="Cuomo C.A."/>
            <person name="van Kan J.A."/>
            <person name="Viaud M."/>
            <person name="Benito E.P."/>
            <person name="Couloux A."/>
            <person name="Coutinho P.M."/>
            <person name="de Vries R.P."/>
            <person name="Dyer P.S."/>
            <person name="Fillinger S."/>
            <person name="Fournier E."/>
            <person name="Gout L."/>
            <person name="Hahn M."/>
            <person name="Kohn L."/>
            <person name="Lapalu N."/>
            <person name="Plummer K.M."/>
            <person name="Pradier J.M."/>
            <person name="Quevillon E."/>
            <person name="Sharon A."/>
            <person name="Simon A."/>
            <person name="ten Have A."/>
            <person name="Tudzynski B."/>
            <person name="Tudzynski P."/>
            <person name="Wincker P."/>
            <person name="Andrew M."/>
            <person name="Anthouard V."/>
            <person name="Beever R.E."/>
            <person name="Beffa R."/>
            <person name="Benoit I."/>
            <person name="Bouzid O."/>
            <person name="Brault B."/>
            <person name="Chen Z."/>
            <person name="Choquer M."/>
            <person name="Collemare J."/>
            <person name="Cotton P."/>
            <person name="Danchin E.G."/>
            <person name="Da Silva C."/>
            <person name="Gautier A."/>
            <person name="Giraud C."/>
            <person name="Giraud T."/>
            <person name="Gonzalez C."/>
            <person name="Grossetete S."/>
            <person name="Guldener U."/>
            <person name="Henrissat B."/>
            <person name="Howlett B.J."/>
            <person name="Kodira C."/>
            <person name="Kretschmer M."/>
            <person name="Lappartient A."/>
            <person name="Leroch M."/>
            <person name="Levis C."/>
            <person name="Mauceli E."/>
            <person name="Neuveglise C."/>
            <person name="Oeser B."/>
            <person name="Pearson M."/>
            <person name="Poulain J."/>
            <person name="Poussereau N."/>
            <person name="Quesneville H."/>
            <person name="Rascle C."/>
            <person name="Schumacher J."/>
            <person name="Segurens B."/>
            <person name="Sexton A."/>
            <person name="Silva E."/>
            <person name="Sirven C."/>
            <person name="Soanes D.M."/>
            <person name="Talbot N.J."/>
            <person name="Templeton M."/>
            <person name="Yandava C."/>
            <person name="Yarden O."/>
            <person name="Zeng Q."/>
            <person name="Rollins J.A."/>
            <person name="Lebrun M.H."/>
            <person name="Dickman M."/>
        </authorList>
    </citation>
    <scope>NUCLEOTIDE SEQUENCE [LARGE SCALE GENOMIC DNA]</scope>
    <source>
        <strain evidence="3">T4</strain>
    </source>
</reference>
<evidence type="ECO:0000256" key="1">
    <source>
        <dbReference type="SAM" id="MobiDB-lite"/>
    </source>
</evidence>
<evidence type="ECO:0000313" key="3">
    <source>
        <dbReference type="Proteomes" id="UP000008177"/>
    </source>
</evidence>
<organism evidence="2 3">
    <name type="scientific">Botryotinia fuckeliana (strain T4)</name>
    <name type="common">Noble rot fungus</name>
    <name type="synonym">Botrytis cinerea</name>
    <dbReference type="NCBI Taxonomy" id="999810"/>
    <lineage>
        <taxon>Eukaryota</taxon>
        <taxon>Fungi</taxon>
        <taxon>Dikarya</taxon>
        <taxon>Ascomycota</taxon>
        <taxon>Pezizomycotina</taxon>
        <taxon>Leotiomycetes</taxon>
        <taxon>Helotiales</taxon>
        <taxon>Sclerotiniaceae</taxon>
        <taxon>Botrytis</taxon>
    </lineage>
</organism>
<gene>
    <name evidence="2" type="ORF">BofuT4_uP152170.1</name>
</gene>
<accession>G2YWT7</accession>
<name>G2YWT7_BOTF4</name>
<dbReference type="InParanoid" id="G2YWT7"/>
<dbReference type="AlphaFoldDB" id="G2YWT7"/>
<proteinExistence type="predicted"/>
<sequence>MDSPKASNKSSPGADAGATSSDVVNNGQRATDLGGVVVGIAQRPVIHCTEEGFRGLLSDFVRGADMKTQILNIKERRAGSA</sequence>